<name>A0A0F9PKE7_9ZZZZ</name>
<protein>
    <submittedName>
        <fullName evidence="1">Uncharacterized protein</fullName>
    </submittedName>
</protein>
<dbReference type="EMBL" id="LAZR01002389">
    <property type="protein sequence ID" value="KKN30669.1"/>
    <property type="molecule type" value="Genomic_DNA"/>
</dbReference>
<accession>A0A0F9PKE7</accession>
<comment type="caution">
    <text evidence="1">The sequence shown here is derived from an EMBL/GenBank/DDBJ whole genome shotgun (WGS) entry which is preliminary data.</text>
</comment>
<evidence type="ECO:0000313" key="1">
    <source>
        <dbReference type="EMBL" id="KKN30669.1"/>
    </source>
</evidence>
<dbReference type="AlphaFoldDB" id="A0A0F9PKE7"/>
<sequence>MPYMQRPERVAGGVVTVKFKEVKHTTPKAALILIVESSAQLMLTTGEPPKEKEIWVPKSIIQNKKTWEIAGHLDLPEWFCEKEVRW</sequence>
<organism evidence="1">
    <name type="scientific">marine sediment metagenome</name>
    <dbReference type="NCBI Taxonomy" id="412755"/>
    <lineage>
        <taxon>unclassified sequences</taxon>
        <taxon>metagenomes</taxon>
        <taxon>ecological metagenomes</taxon>
    </lineage>
</organism>
<gene>
    <name evidence="1" type="ORF">LCGC14_0831780</name>
</gene>
<reference evidence="1" key="1">
    <citation type="journal article" date="2015" name="Nature">
        <title>Complex archaea that bridge the gap between prokaryotes and eukaryotes.</title>
        <authorList>
            <person name="Spang A."/>
            <person name="Saw J.H."/>
            <person name="Jorgensen S.L."/>
            <person name="Zaremba-Niedzwiedzka K."/>
            <person name="Martijn J."/>
            <person name="Lind A.E."/>
            <person name="van Eijk R."/>
            <person name="Schleper C."/>
            <person name="Guy L."/>
            <person name="Ettema T.J."/>
        </authorList>
    </citation>
    <scope>NUCLEOTIDE SEQUENCE</scope>
</reference>
<proteinExistence type="predicted"/>